<accession>A0A2K1KG26</accession>
<dbReference type="Gramene" id="Pp3c6_17880V3.1">
    <property type="protein sequence ID" value="PAC:32977623.CDS.1"/>
    <property type="gene ID" value="Pp3c6_17880"/>
</dbReference>
<name>A0A2K1KG26_PHYPA</name>
<reference evidence="3" key="3">
    <citation type="submission" date="2020-12" db="UniProtKB">
        <authorList>
            <consortium name="EnsemblPlants"/>
        </authorList>
    </citation>
    <scope>IDENTIFICATION</scope>
</reference>
<evidence type="ECO:0000313" key="4">
    <source>
        <dbReference type="Proteomes" id="UP000006727"/>
    </source>
</evidence>
<keyword evidence="4" id="KW-1185">Reference proteome</keyword>
<proteinExistence type="predicted"/>
<dbReference type="EnsemblPlants" id="Pp3c6_17880V3.1">
    <property type="protein sequence ID" value="PAC:32977623.CDS.1"/>
    <property type="gene ID" value="Pp3c6_17880"/>
</dbReference>
<feature type="compositionally biased region" description="Basic residues" evidence="1">
    <location>
        <begin position="48"/>
        <end position="59"/>
    </location>
</feature>
<dbReference type="EMBL" id="ABEU02000006">
    <property type="protein sequence ID" value="PNR52736.1"/>
    <property type="molecule type" value="Genomic_DNA"/>
</dbReference>
<dbReference type="InParanoid" id="A0A2K1KG26"/>
<dbReference type="Proteomes" id="UP000006727">
    <property type="component" value="Chromosome 6"/>
</dbReference>
<dbReference type="Gramene" id="Pp3c6_17880V3.2">
    <property type="protein sequence ID" value="PAC:32977624.CDS.1"/>
    <property type="gene ID" value="Pp3c6_17880"/>
</dbReference>
<reference evidence="2 4" key="2">
    <citation type="journal article" date="2018" name="Plant J.">
        <title>The Physcomitrella patens chromosome-scale assembly reveals moss genome structure and evolution.</title>
        <authorList>
            <person name="Lang D."/>
            <person name="Ullrich K.K."/>
            <person name="Murat F."/>
            <person name="Fuchs J."/>
            <person name="Jenkins J."/>
            <person name="Haas F.B."/>
            <person name="Piednoel M."/>
            <person name="Gundlach H."/>
            <person name="Van Bel M."/>
            <person name="Meyberg R."/>
            <person name="Vives C."/>
            <person name="Morata J."/>
            <person name="Symeonidi A."/>
            <person name="Hiss M."/>
            <person name="Muchero W."/>
            <person name="Kamisugi Y."/>
            <person name="Saleh O."/>
            <person name="Blanc G."/>
            <person name="Decker E.L."/>
            <person name="van Gessel N."/>
            <person name="Grimwood J."/>
            <person name="Hayes R.D."/>
            <person name="Graham S.W."/>
            <person name="Gunter L.E."/>
            <person name="McDaniel S.F."/>
            <person name="Hoernstein S.N.W."/>
            <person name="Larsson A."/>
            <person name="Li F.W."/>
            <person name="Perroud P.F."/>
            <person name="Phillips J."/>
            <person name="Ranjan P."/>
            <person name="Rokshar D.S."/>
            <person name="Rothfels C.J."/>
            <person name="Schneider L."/>
            <person name="Shu S."/>
            <person name="Stevenson D.W."/>
            <person name="Thummler F."/>
            <person name="Tillich M."/>
            <person name="Villarreal Aguilar J.C."/>
            <person name="Widiez T."/>
            <person name="Wong G.K."/>
            <person name="Wymore A."/>
            <person name="Zhang Y."/>
            <person name="Zimmer A.D."/>
            <person name="Quatrano R.S."/>
            <person name="Mayer K.F.X."/>
            <person name="Goodstein D."/>
            <person name="Casacuberta J.M."/>
            <person name="Vandepoele K."/>
            <person name="Reski R."/>
            <person name="Cuming A.C."/>
            <person name="Tuskan G.A."/>
            <person name="Maumus F."/>
            <person name="Salse J."/>
            <person name="Schmutz J."/>
            <person name="Rensing S.A."/>
        </authorList>
    </citation>
    <scope>NUCLEOTIDE SEQUENCE [LARGE SCALE GENOMIC DNA]</scope>
    <source>
        <strain evidence="3 4">cv. Gransden 2004</strain>
    </source>
</reference>
<reference evidence="2 4" key="1">
    <citation type="journal article" date="2008" name="Science">
        <title>The Physcomitrella genome reveals evolutionary insights into the conquest of land by plants.</title>
        <authorList>
            <person name="Rensing S."/>
            <person name="Lang D."/>
            <person name="Zimmer A."/>
            <person name="Terry A."/>
            <person name="Salamov A."/>
            <person name="Shapiro H."/>
            <person name="Nishiyama T."/>
            <person name="Perroud P.-F."/>
            <person name="Lindquist E."/>
            <person name="Kamisugi Y."/>
            <person name="Tanahashi T."/>
            <person name="Sakakibara K."/>
            <person name="Fujita T."/>
            <person name="Oishi K."/>
            <person name="Shin-I T."/>
            <person name="Kuroki Y."/>
            <person name="Toyoda A."/>
            <person name="Suzuki Y."/>
            <person name="Hashimoto A."/>
            <person name="Yamaguchi K."/>
            <person name="Sugano A."/>
            <person name="Kohara Y."/>
            <person name="Fujiyama A."/>
            <person name="Anterola A."/>
            <person name="Aoki S."/>
            <person name="Ashton N."/>
            <person name="Barbazuk W.B."/>
            <person name="Barker E."/>
            <person name="Bennetzen J."/>
            <person name="Bezanilla M."/>
            <person name="Blankenship R."/>
            <person name="Cho S.H."/>
            <person name="Dutcher S."/>
            <person name="Estelle M."/>
            <person name="Fawcett J.A."/>
            <person name="Gundlach H."/>
            <person name="Hanada K."/>
            <person name="Heyl A."/>
            <person name="Hicks K.A."/>
            <person name="Hugh J."/>
            <person name="Lohr M."/>
            <person name="Mayer K."/>
            <person name="Melkozernov A."/>
            <person name="Murata T."/>
            <person name="Nelson D."/>
            <person name="Pils B."/>
            <person name="Prigge M."/>
            <person name="Reiss B."/>
            <person name="Renner T."/>
            <person name="Rombauts S."/>
            <person name="Rushton P."/>
            <person name="Sanderfoot A."/>
            <person name="Schween G."/>
            <person name="Shiu S.-H."/>
            <person name="Stueber K."/>
            <person name="Theodoulou F.L."/>
            <person name="Tu H."/>
            <person name="Van de Peer Y."/>
            <person name="Verrier P.J."/>
            <person name="Waters E."/>
            <person name="Wood A."/>
            <person name="Yang L."/>
            <person name="Cove D."/>
            <person name="Cuming A."/>
            <person name="Hasebe M."/>
            <person name="Lucas S."/>
            <person name="Mishler D.B."/>
            <person name="Reski R."/>
            <person name="Grigoriev I."/>
            <person name="Quatrano R.S."/>
            <person name="Boore J.L."/>
        </authorList>
    </citation>
    <scope>NUCLEOTIDE SEQUENCE [LARGE SCALE GENOMIC DNA]</scope>
    <source>
        <strain evidence="3 4">cv. Gransden 2004</strain>
    </source>
</reference>
<evidence type="ECO:0000256" key="1">
    <source>
        <dbReference type="SAM" id="MobiDB-lite"/>
    </source>
</evidence>
<evidence type="ECO:0000313" key="2">
    <source>
        <dbReference type="EMBL" id="PNR52736.1"/>
    </source>
</evidence>
<feature type="region of interest" description="Disordered" evidence="1">
    <location>
        <begin position="33"/>
        <end position="59"/>
    </location>
</feature>
<protein>
    <submittedName>
        <fullName evidence="2 3">Uncharacterized protein</fullName>
    </submittedName>
</protein>
<dbReference type="AlphaFoldDB" id="A0A2K1KG26"/>
<dbReference type="EnsemblPlants" id="Pp3c6_17880V3.2">
    <property type="protein sequence ID" value="PAC:32977624.CDS.1"/>
    <property type="gene ID" value="Pp3c6_17880"/>
</dbReference>
<gene>
    <name evidence="2" type="ORF">PHYPA_009111</name>
</gene>
<sequence length="59" mass="6519">MVYDKILGSTLQPQQVIPALNKRRTFAHGLFAEPAKARGAGPEPAGKNRQKHRCLVLTH</sequence>
<evidence type="ECO:0000313" key="3">
    <source>
        <dbReference type="EnsemblPlants" id="PAC:32977623.CDS.1"/>
    </source>
</evidence>
<organism evidence="2">
    <name type="scientific">Physcomitrium patens</name>
    <name type="common">Spreading-leaved earth moss</name>
    <name type="synonym">Physcomitrella patens</name>
    <dbReference type="NCBI Taxonomy" id="3218"/>
    <lineage>
        <taxon>Eukaryota</taxon>
        <taxon>Viridiplantae</taxon>
        <taxon>Streptophyta</taxon>
        <taxon>Embryophyta</taxon>
        <taxon>Bryophyta</taxon>
        <taxon>Bryophytina</taxon>
        <taxon>Bryopsida</taxon>
        <taxon>Funariidae</taxon>
        <taxon>Funariales</taxon>
        <taxon>Funariaceae</taxon>
        <taxon>Physcomitrium</taxon>
    </lineage>
</organism>